<dbReference type="InterPro" id="IPR021124">
    <property type="entry name" value="CRISPR-assoc_prot_Cas5"/>
</dbReference>
<proteinExistence type="predicted"/>
<dbReference type="OrthoDB" id="3189549at2"/>
<geneLocation type="plasmid" evidence="2 3">
    <name>pSglau1</name>
</geneLocation>
<keyword evidence="1" id="KW-0051">Antiviral defense</keyword>
<evidence type="ECO:0000256" key="1">
    <source>
        <dbReference type="ARBA" id="ARBA00023118"/>
    </source>
</evidence>
<organism evidence="2 3">
    <name type="scientific">Streptomyces glaucescens</name>
    <dbReference type="NCBI Taxonomy" id="1907"/>
    <lineage>
        <taxon>Bacteria</taxon>
        <taxon>Bacillati</taxon>
        <taxon>Actinomycetota</taxon>
        <taxon>Actinomycetes</taxon>
        <taxon>Kitasatosporales</taxon>
        <taxon>Streptomycetaceae</taxon>
        <taxon>Streptomyces</taxon>
    </lineage>
</organism>
<dbReference type="InterPro" id="IPR013422">
    <property type="entry name" value="CRISPR-assoc_prot_Cas5_N"/>
</dbReference>
<evidence type="ECO:0000313" key="3">
    <source>
        <dbReference type="Proteomes" id="UP000029482"/>
    </source>
</evidence>
<name>A0A089XER9_STRGA</name>
<dbReference type="NCBIfam" id="TIGR02593">
    <property type="entry name" value="CRISPR_cas5"/>
    <property type="match status" value="1"/>
</dbReference>
<accession>A0A089XER9</accession>
<dbReference type="eggNOG" id="ENOG502ZBPB">
    <property type="taxonomic scope" value="Bacteria"/>
</dbReference>
<dbReference type="HOGENOM" id="CLU_084726_1_0_11"/>
<dbReference type="KEGG" id="sgu:SGLAU_32680"/>
<dbReference type="AlphaFoldDB" id="A0A089XER9"/>
<keyword evidence="3" id="KW-1185">Reference proteome</keyword>
<dbReference type="InterPro" id="IPR010147">
    <property type="entry name" value="CRISPR-assoc_prot_CasD"/>
</dbReference>
<evidence type="ECO:0000313" key="2">
    <source>
        <dbReference type="EMBL" id="AIS02468.1"/>
    </source>
</evidence>
<keyword evidence="2" id="KW-0614">Plasmid</keyword>
<dbReference type="GO" id="GO:0003723">
    <property type="term" value="F:RNA binding"/>
    <property type="evidence" value="ECO:0007669"/>
    <property type="project" value="InterPro"/>
</dbReference>
<protein>
    <submittedName>
        <fullName evidence="2">CRISPR-associated protein cas5</fullName>
    </submittedName>
</protein>
<dbReference type="GO" id="GO:0043571">
    <property type="term" value="P:maintenance of CRISPR repeat elements"/>
    <property type="evidence" value="ECO:0007669"/>
    <property type="project" value="InterPro"/>
</dbReference>
<sequence length="286" mass="31366">MNTTPPRASREAATLLIRLAAPLQAWGTSGAYERRATHMRPTKSAVIGLIAAALGHDREDPLGPLTDLRFGVRADRPGTPYRDFHVAGGGPYPLRPRDLITDHRRAAKATSLEDATGPHFGHHHIDGWYGAPKYIEPDPDTGHLLTATKAVLRNPAVSERWYLADAAFVAAVEHHDTTLLTTISHHLEHPRRLLWLGRKSCPPTGDISGGVHPGTLEHVLTNAPLLAEASTQRPWAWIDAVPGTPRAVPADDQPVTFHPDHRTHASRWEVRTRITPTGSIEWTPTP</sequence>
<dbReference type="GO" id="GO:0051607">
    <property type="term" value="P:defense response to virus"/>
    <property type="evidence" value="ECO:0007669"/>
    <property type="project" value="UniProtKB-KW"/>
</dbReference>
<dbReference type="RefSeq" id="WP_052414185.1">
    <property type="nucleotide sequence ID" value="NZ_CP009439.1"/>
</dbReference>
<gene>
    <name evidence="2" type="ORF">SGLAU_32680</name>
</gene>
<dbReference type="EMBL" id="CP009439">
    <property type="protein sequence ID" value="AIS02468.1"/>
    <property type="molecule type" value="Genomic_DNA"/>
</dbReference>
<reference evidence="3" key="1">
    <citation type="journal article" date="2015" name="J. Biotechnol.">
        <title>Complete genome sequence of the actinobacterium Streptomyces glaucescens GLA.O (DSM 40922) consisting of a linear chromosome and one linear plasmid.</title>
        <authorList>
            <person name="Ortseifen V."/>
            <person name="Winkler A."/>
            <person name="Albersmeier A."/>
            <person name="Wendler S."/>
            <person name="Puhler A."/>
            <person name="Kalinowski J."/>
            <person name="Ruckert C."/>
        </authorList>
    </citation>
    <scope>NUCLEOTIDE SEQUENCE [LARGE SCALE GENOMIC DNA]</scope>
    <source>
        <strain evidence="3">DSM 40922 / GLA O</strain>
        <plasmid evidence="3">pSglau1</plasmid>
    </source>
</reference>
<dbReference type="Proteomes" id="UP000029482">
    <property type="component" value="Plasmid pSglau1"/>
</dbReference>
<dbReference type="NCBIfam" id="TIGR01868">
    <property type="entry name" value="casD_Cas5e"/>
    <property type="match status" value="1"/>
</dbReference>
<dbReference type="Pfam" id="PF09704">
    <property type="entry name" value="Cas_Cas5d"/>
    <property type="match status" value="1"/>
</dbReference>
<dbReference type="CDD" id="cd09756">
    <property type="entry name" value="Cas5_I-E"/>
    <property type="match status" value="1"/>
</dbReference>
<dbReference type="Gene3D" id="3.30.70.2660">
    <property type="match status" value="1"/>
</dbReference>